<evidence type="ECO:0000256" key="6">
    <source>
        <dbReference type="ARBA" id="ARBA00023136"/>
    </source>
</evidence>
<dbReference type="EMBL" id="JAGSSV010000008">
    <property type="protein sequence ID" value="MBR7888996.1"/>
    <property type="molecule type" value="Genomic_DNA"/>
</dbReference>
<dbReference type="PROSITE" id="PS51352">
    <property type="entry name" value="THIOREDOXIN_2"/>
    <property type="match status" value="1"/>
</dbReference>
<dbReference type="SUPFAM" id="SSF52833">
    <property type="entry name" value="Thioredoxin-like"/>
    <property type="match status" value="1"/>
</dbReference>
<keyword evidence="9" id="KW-0732">Signal</keyword>
<proteinExistence type="predicted"/>
<keyword evidence="4" id="KW-0201">Cytochrome c-type biogenesis</keyword>
<dbReference type="Pfam" id="PF02683">
    <property type="entry name" value="DsbD_TM"/>
    <property type="match status" value="1"/>
</dbReference>
<evidence type="ECO:0000256" key="3">
    <source>
        <dbReference type="ARBA" id="ARBA00022692"/>
    </source>
</evidence>
<dbReference type="InterPro" id="IPR036929">
    <property type="entry name" value="DsbDN_sf"/>
</dbReference>
<dbReference type="PANTHER" id="PTHR32234:SF0">
    <property type="entry name" value="THIOL:DISULFIDE INTERCHANGE PROTEIN DSBD"/>
    <property type="match status" value="1"/>
</dbReference>
<reference evidence="11 12" key="1">
    <citation type="submission" date="2021-04" db="EMBL/GenBank/DDBJ databases">
        <authorList>
            <person name="Sun C."/>
        </authorList>
    </citation>
    <scope>NUCLEOTIDE SEQUENCE [LARGE SCALE GENOMIC DNA]</scope>
    <source>
        <strain evidence="11 12">A79</strain>
    </source>
</reference>
<dbReference type="Pfam" id="PF00085">
    <property type="entry name" value="Thioredoxin"/>
    <property type="match status" value="1"/>
</dbReference>
<feature type="transmembrane region" description="Helical" evidence="8">
    <location>
        <begin position="198"/>
        <end position="231"/>
    </location>
</feature>
<feature type="transmembrane region" description="Helical" evidence="8">
    <location>
        <begin position="321"/>
        <end position="353"/>
    </location>
</feature>
<sequence length="613" mass="67267">MRLFVLLLLLTCHSASYAFTFGATSAFSEPDFLPVEQVFKPYVANPKEGRLQTTWQIEDGYYLYQEQFSITGPDANHLHFSAFPPGEINEDPYYGKVKVFRNELVLTLYYDIQLPPGTPINANLSYQGCADRGLCYAPQSLPIQFSIPALSDASMSPNSNQPSFSKQPTITNNHLLDTPSLAPSEAESVTQLLSSNDVWSTLLVVFGLGLLLSLTPCVLPMVPIVSAIVVGTRNSRLGALYYSSIYVLGMALTYAAIGGLVGLFGTQLNLQAQLQNPILLAISALLFVLLALAMFGFYELKLPSSWQQKLQMSNTNTDSTWQTSLSVFVAGVLSTLIVSPCVSAPLAGALLYISGQGDAWYGAGMLFVMALGMGIPLLMVGLFGPKILPKNGEWLNDIKVFMGFGLLAMAVWLITRWLPLNVHLYLWALLALMMSSYFFHRCFSTTSHPVRWFFALGLFLLACVEFVGGATGSHQPMRPLMSLSAPTASTEQETELFAATITSLDELEQLVANDDERLIMLDFYADWCVSCKVLEEMFLAADVRPLLEKVQLVRVDVTDNSADNKAIMQAFAIFGPPSLIFLDQQGQERKALSLMGEPSKADLVARLTAHITP</sequence>
<dbReference type="SUPFAM" id="SSF74863">
    <property type="entry name" value="Thiol:disulfide interchange protein DsbD, N-terminal domain (DsbD-alpha)"/>
    <property type="match status" value="1"/>
</dbReference>
<feature type="signal peptide" evidence="9">
    <location>
        <begin position="1"/>
        <end position="18"/>
    </location>
</feature>
<dbReference type="Proteomes" id="UP000679722">
    <property type="component" value="Unassembled WGS sequence"/>
</dbReference>
<evidence type="ECO:0000256" key="8">
    <source>
        <dbReference type="SAM" id="Phobius"/>
    </source>
</evidence>
<dbReference type="InterPro" id="IPR003834">
    <property type="entry name" value="Cyt_c_assmbl_TM_dom"/>
</dbReference>
<evidence type="ECO:0000313" key="11">
    <source>
        <dbReference type="EMBL" id="MBR7888996.1"/>
    </source>
</evidence>
<keyword evidence="12" id="KW-1185">Reference proteome</keyword>
<feature type="transmembrane region" description="Helical" evidence="8">
    <location>
        <begin position="359"/>
        <end position="380"/>
    </location>
</feature>
<comment type="subcellular location">
    <subcellularLocation>
        <location evidence="1">Cell membrane</location>
        <topology evidence="1">Multi-pass membrane protein</topology>
    </subcellularLocation>
</comment>
<feature type="transmembrane region" description="Helical" evidence="8">
    <location>
        <begin position="400"/>
        <end position="418"/>
    </location>
</feature>
<name>A0ABS5HBG0_9GAMM</name>
<evidence type="ECO:0000256" key="9">
    <source>
        <dbReference type="SAM" id="SignalP"/>
    </source>
</evidence>
<dbReference type="InterPro" id="IPR017937">
    <property type="entry name" value="Thioredoxin_CS"/>
</dbReference>
<dbReference type="GO" id="GO:0047134">
    <property type="term" value="F:protein-disulfide reductase [NAD(P)H] activity"/>
    <property type="evidence" value="ECO:0007669"/>
    <property type="project" value="UniProtKB-EC"/>
</dbReference>
<keyword evidence="11" id="KW-0560">Oxidoreductase</keyword>
<protein>
    <submittedName>
        <fullName evidence="11">Protein-disulfide reductase DsbD</fullName>
        <ecNumber evidence="11">1.8.1.8</ecNumber>
    </submittedName>
</protein>
<keyword evidence="6 8" id="KW-0472">Membrane</keyword>
<dbReference type="NCBIfam" id="NF001419">
    <property type="entry name" value="PRK00293.1"/>
    <property type="match status" value="1"/>
</dbReference>
<evidence type="ECO:0000313" key="12">
    <source>
        <dbReference type="Proteomes" id="UP000679722"/>
    </source>
</evidence>
<evidence type="ECO:0000256" key="5">
    <source>
        <dbReference type="ARBA" id="ARBA00022989"/>
    </source>
</evidence>
<keyword evidence="7" id="KW-0676">Redox-active center</keyword>
<evidence type="ECO:0000256" key="1">
    <source>
        <dbReference type="ARBA" id="ARBA00004651"/>
    </source>
</evidence>
<feature type="transmembrane region" description="Helical" evidence="8">
    <location>
        <begin position="424"/>
        <end position="440"/>
    </location>
</feature>
<dbReference type="InterPro" id="IPR013766">
    <property type="entry name" value="Thioredoxin_domain"/>
</dbReference>
<comment type="caution">
    <text evidence="11">The sequence shown here is derived from an EMBL/GenBank/DDBJ whole genome shotgun (WGS) entry which is preliminary data.</text>
</comment>
<gene>
    <name evidence="11" type="primary">dsbD</name>
    <name evidence="11" type="ORF">J9B83_08545</name>
</gene>
<feature type="transmembrane region" description="Helical" evidence="8">
    <location>
        <begin position="452"/>
        <end position="472"/>
    </location>
</feature>
<keyword evidence="2" id="KW-1003">Cell membrane</keyword>
<dbReference type="Gene3D" id="2.60.40.1250">
    <property type="entry name" value="Thiol:disulfide interchange protein DsbD, N-terminal domain"/>
    <property type="match status" value="1"/>
</dbReference>
<feature type="transmembrane region" description="Helical" evidence="8">
    <location>
        <begin position="243"/>
        <end position="266"/>
    </location>
</feature>
<evidence type="ECO:0000256" key="2">
    <source>
        <dbReference type="ARBA" id="ARBA00022475"/>
    </source>
</evidence>
<dbReference type="Pfam" id="PF11412">
    <property type="entry name" value="DsbD_N"/>
    <property type="match status" value="1"/>
</dbReference>
<feature type="domain" description="Thioredoxin" evidence="10">
    <location>
        <begin position="474"/>
        <end position="612"/>
    </location>
</feature>
<reference evidence="12" key="2">
    <citation type="submission" date="2023-07" db="EMBL/GenBank/DDBJ databases">
        <title>Marinomonas vulgaris A79, complete genome.</title>
        <authorList>
            <person name="Ying J.-J."/>
        </authorList>
    </citation>
    <scope>NUCLEOTIDE SEQUENCE [LARGE SCALE GENOMIC DNA]</scope>
    <source>
        <strain evidence="12">A79</strain>
    </source>
</reference>
<keyword evidence="3 8" id="KW-0812">Transmembrane</keyword>
<organism evidence="11 12">
    <name type="scientific">Marinomonas vulgaris</name>
    <dbReference type="NCBI Taxonomy" id="2823372"/>
    <lineage>
        <taxon>Bacteria</taxon>
        <taxon>Pseudomonadati</taxon>
        <taxon>Pseudomonadota</taxon>
        <taxon>Gammaproteobacteria</taxon>
        <taxon>Oceanospirillales</taxon>
        <taxon>Oceanospirillaceae</taxon>
        <taxon>Marinomonas</taxon>
    </lineage>
</organism>
<dbReference type="CDD" id="cd02953">
    <property type="entry name" value="DsbDgamma"/>
    <property type="match status" value="1"/>
</dbReference>
<feature type="transmembrane region" description="Helical" evidence="8">
    <location>
        <begin position="278"/>
        <end position="300"/>
    </location>
</feature>
<dbReference type="InterPro" id="IPR028250">
    <property type="entry name" value="DsbDN"/>
</dbReference>
<dbReference type="EC" id="1.8.1.8" evidence="11"/>
<dbReference type="PROSITE" id="PS00194">
    <property type="entry name" value="THIOREDOXIN_1"/>
    <property type="match status" value="1"/>
</dbReference>
<evidence type="ECO:0000259" key="10">
    <source>
        <dbReference type="PROSITE" id="PS51352"/>
    </source>
</evidence>
<accession>A0ABS5HBG0</accession>
<dbReference type="PANTHER" id="PTHR32234">
    <property type="entry name" value="THIOL:DISULFIDE INTERCHANGE PROTEIN DSBD"/>
    <property type="match status" value="1"/>
</dbReference>
<evidence type="ECO:0000256" key="4">
    <source>
        <dbReference type="ARBA" id="ARBA00022748"/>
    </source>
</evidence>
<evidence type="ECO:0000256" key="7">
    <source>
        <dbReference type="ARBA" id="ARBA00023284"/>
    </source>
</evidence>
<dbReference type="InterPro" id="IPR036249">
    <property type="entry name" value="Thioredoxin-like_sf"/>
</dbReference>
<keyword evidence="5 8" id="KW-1133">Transmembrane helix</keyword>
<dbReference type="Gene3D" id="3.40.30.10">
    <property type="entry name" value="Glutaredoxin"/>
    <property type="match status" value="1"/>
</dbReference>
<dbReference type="RefSeq" id="WP_211536340.1">
    <property type="nucleotide sequence ID" value="NZ_JAGSSV010000008.1"/>
</dbReference>
<dbReference type="InterPro" id="IPR035671">
    <property type="entry name" value="DsbD_gamma"/>
</dbReference>
<feature type="chain" id="PRO_5045876341" evidence="9">
    <location>
        <begin position="19"/>
        <end position="613"/>
    </location>
</feature>